<dbReference type="InterPro" id="IPR029048">
    <property type="entry name" value="HSP70_C_sf"/>
</dbReference>
<dbReference type="OrthoDB" id="407658at2759"/>
<dbReference type="EMBL" id="JAESVG020000005">
    <property type="protein sequence ID" value="KAG8627387.1"/>
    <property type="molecule type" value="Genomic_DNA"/>
</dbReference>
<dbReference type="SUPFAM" id="SSF100934">
    <property type="entry name" value="Heat shock protein 70kD (HSP70), C-terminal subdomain"/>
    <property type="match status" value="1"/>
</dbReference>
<evidence type="ECO:0008006" key="7">
    <source>
        <dbReference type="Google" id="ProtNLM"/>
    </source>
</evidence>
<dbReference type="InterPro" id="IPR008630">
    <property type="entry name" value="Glyco_trans_34"/>
</dbReference>
<feature type="region of interest" description="Disordered" evidence="4">
    <location>
        <begin position="83"/>
        <end position="109"/>
    </location>
</feature>
<dbReference type="Pfam" id="PF05637">
    <property type="entry name" value="Glyco_transf_34"/>
    <property type="match status" value="1"/>
</dbReference>
<dbReference type="GO" id="GO:0016757">
    <property type="term" value="F:glycosyltransferase activity"/>
    <property type="evidence" value="ECO:0007669"/>
    <property type="project" value="UniProtKB-KW"/>
</dbReference>
<organism evidence="5 6">
    <name type="scientific">Elsinoe batatas</name>
    <dbReference type="NCBI Taxonomy" id="2601811"/>
    <lineage>
        <taxon>Eukaryota</taxon>
        <taxon>Fungi</taxon>
        <taxon>Dikarya</taxon>
        <taxon>Ascomycota</taxon>
        <taxon>Pezizomycotina</taxon>
        <taxon>Dothideomycetes</taxon>
        <taxon>Dothideomycetidae</taxon>
        <taxon>Myriangiales</taxon>
        <taxon>Elsinoaceae</taxon>
        <taxon>Elsinoe</taxon>
    </lineage>
</organism>
<dbReference type="PANTHER" id="PTHR31306:SF8">
    <property type="entry name" value="GLYCOSYLTRANSFERASE FAMILY 34 PROTEIN"/>
    <property type="match status" value="1"/>
</dbReference>
<evidence type="ECO:0000313" key="6">
    <source>
        <dbReference type="Proteomes" id="UP000809789"/>
    </source>
</evidence>
<keyword evidence="3" id="KW-0808">Transferase</keyword>
<dbReference type="GO" id="GO:0006487">
    <property type="term" value="P:protein N-linked glycosylation"/>
    <property type="evidence" value="ECO:0007669"/>
    <property type="project" value="TreeGrafter"/>
</dbReference>
<evidence type="ECO:0000313" key="5">
    <source>
        <dbReference type="EMBL" id="KAG8627387.1"/>
    </source>
</evidence>
<dbReference type="InterPro" id="IPR029044">
    <property type="entry name" value="Nucleotide-diphossugar_trans"/>
</dbReference>
<evidence type="ECO:0000256" key="1">
    <source>
        <dbReference type="ARBA" id="ARBA00005664"/>
    </source>
</evidence>
<sequence>MSSPSSPLISVNVDELPRWVKQRARTVGTFGAGRARLAAIAWLCILLGYFLTSSLSGGPRTDGVEYDYPSSAILEAPFDAQTEYNDRTHPSPPPAYNDHHFPHPPPKPPSIKSALSDLRHAVSGHFSSLHPLRPSTPNKTYPATFTLDTFNLSSAPNTSETYHPSGSDLLGARPSVGKVTIIFGGAAIYERALKTHMTHDRMHGYPLHVLRHGILDDVWSKPGYILALLLRELAKPEAERLQWLLWVDADTILLNPYVPVETFLPPSPEFDDVNLLVTRDWNGLNNGVFPVRVCQWSVELFAAIVSYRFYRPEAPLVFRDQSAMDELLKDQRFKGNVVWAPQRWFNAYQGEHNETLAPFQVRRGDFLVHFAGVGDREKRMLYWLERAEEHLPDWEIEVRHTSYPSEARDFWMEERGRRSEGARVLVEAKGKATGLWEKTEVELAEYQMRLQEAERNGIKERVEKLKGIVATQNVDVAKIEEGIEALNQARSSLDAVTKESNKQLLKEAHEAIFSAEKVIMTSTDKSATDIHKLEDRTTRLKSLVLQASWSRLEMTQAIDEVRKVRAALESAVPPVPIDPEQAARLAAIEKQKYEAELAKAEILGVDTHPTPPPGMEAPVESAAGGENGVVVENIMVTHTQLAVEMTTHMVIVQETQTVDVEVMKR</sequence>
<keyword evidence="6" id="KW-1185">Reference proteome</keyword>
<evidence type="ECO:0000256" key="4">
    <source>
        <dbReference type="SAM" id="MobiDB-lite"/>
    </source>
</evidence>
<dbReference type="Gene3D" id="1.20.1270.10">
    <property type="match status" value="1"/>
</dbReference>
<dbReference type="Gene3D" id="3.90.550.10">
    <property type="entry name" value="Spore Coat Polysaccharide Biosynthesis Protein SpsA, Chain A"/>
    <property type="match status" value="1"/>
</dbReference>
<keyword evidence="2" id="KW-0328">Glycosyltransferase</keyword>
<comment type="similarity">
    <text evidence="1">Belongs to the glycosyltransferase 34 family.</text>
</comment>
<comment type="caution">
    <text evidence="5">The sequence shown here is derived from an EMBL/GenBank/DDBJ whole genome shotgun (WGS) entry which is preliminary data.</text>
</comment>
<dbReference type="Proteomes" id="UP000809789">
    <property type="component" value="Unassembled WGS sequence"/>
</dbReference>
<protein>
    <recommendedName>
        <fullName evidence="7">Glycosyltransferase family 34 protein</fullName>
    </recommendedName>
</protein>
<name>A0A8K0L1K4_9PEZI</name>
<dbReference type="AlphaFoldDB" id="A0A8K0L1K4"/>
<evidence type="ECO:0000256" key="3">
    <source>
        <dbReference type="ARBA" id="ARBA00022679"/>
    </source>
</evidence>
<dbReference type="PANTHER" id="PTHR31306">
    <property type="entry name" value="ALPHA-1,6-MANNOSYLTRANSFERASE MNN11-RELATED"/>
    <property type="match status" value="1"/>
</dbReference>
<dbReference type="SUPFAM" id="SSF53448">
    <property type="entry name" value="Nucleotide-diphospho-sugar transferases"/>
    <property type="match status" value="1"/>
</dbReference>
<proteinExistence type="inferred from homology"/>
<reference evidence="5" key="1">
    <citation type="submission" date="2021-07" db="EMBL/GenBank/DDBJ databases">
        <title>Elsinoe batatas strain:CRI-CJ2 Genome sequencing and assembly.</title>
        <authorList>
            <person name="Huang L."/>
        </authorList>
    </citation>
    <scope>NUCLEOTIDE SEQUENCE</scope>
    <source>
        <strain evidence="5">CRI-CJ2</strain>
    </source>
</reference>
<gene>
    <name evidence="5" type="ORF">KVT40_004870</name>
</gene>
<dbReference type="GO" id="GO:0000139">
    <property type="term" value="C:Golgi membrane"/>
    <property type="evidence" value="ECO:0007669"/>
    <property type="project" value="TreeGrafter"/>
</dbReference>
<accession>A0A8K0L1K4</accession>
<evidence type="ECO:0000256" key="2">
    <source>
        <dbReference type="ARBA" id="ARBA00022676"/>
    </source>
</evidence>